<dbReference type="InterPro" id="IPR051266">
    <property type="entry name" value="CLCR"/>
</dbReference>
<comment type="caution">
    <text evidence="3">The sequence shown here is derived from an EMBL/GenBank/DDBJ whole genome shotgun (WGS) entry which is preliminary data.</text>
</comment>
<dbReference type="PANTHER" id="PTHR10579:SF43">
    <property type="entry name" value="ZINC FINGER (C3HC4-TYPE RING FINGER) FAMILY PROTEIN"/>
    <property type="match status" value="1"/>
</dbReference>
<proteinExistence type="predicted"/>
<dbReference type="PROSITE" id="PS50234">
    <property type="entry name" value="VWFA"/>
    <property type="match status" value="1"/>
</dbReference>
<gene>
    <name evidence="3" type="ORF">SYV04_33580</name>
</gene>
<evidence type="ECO:0000256" key="1">
    <source>
        <dbReference type="SAM" id="MobiDB-lite"/>
    </source>
</evidence>
<dbReference type="SMART" id="SM00327">
    <property type="entry name" value="VWA"/>
    <property type="match status" value="1"/>
</dbReference>
<dbReference type="RefSeq" id="WP_321550082.1">
    <property type="nucleotide sequence ID" value="NZ_JAXIVS010000014.1"/>
</dbReference>
<dbReference type="Pfam" id="PF12034">
    <property type="entry name" value="YfbK_C"/>
    <property type="match status" value="2"/>
</dbReference>
<evidence type="ECO:0000313" key="3">
    <source>
        <dbReference type="EMBL" id="MDY7231371.1"/>
    </source>
</evidence>
<dbReference type="InterPro" id="IPR002035">
    <property type="entry name" value="VWF_A"/>
</dbReference>
<feature type="region of interest" description="Disordered" evidence="1">
    <location>
        <begin position="32"/>
        <end position="77"/>
    </location>
</feature>
<evidence type="ECO:0000259" key="2">
    <source>
        <dbReference type="PROSITE" id="PS50234"/>
    </source>
</evidence>
<dbReference type="PANTHER" id="PTHR10579">
    <property type="entry name" value="CALCIUM-ACTIVATED CHLORIDE CHANNEL REGULATOR"/>
    <property type="match status" value="1"/>
</dbReference>
<evidence type="ECO:0000313" key="4">
    <source>
        <dbReference type="Proteomes" id="UP001291309"/>
    </source>
</evidence>
<dbReference type="InterPro" id="IPR022156">
    <property type="entry name" value="Uncharacterised_YfbK_N"/>
</dbReference>
<dbReference type="PROSITE" id="PS51257">
    <property type="entry name" value="PROKAR_LIPOPROTEIN"/>
    <property type="match status" value="1"/>
</dbReference>
<dbReference type="SUPFAM" id="SSF53300">
    <property type="entry name" value="vWA-like"/>
    <property type="match status" value="1"/>
</dbReference>
<sequence>MRRSRVAVGGVVCALLLGGGVSTGCRSREEQVAQMAKQSEVPPAKKQEVKEKADMRAAPSSPESPPPESATKSDEAQAMKLAPAPSGVAKHLFAGKSSGLGDLMGAGKGASSGPGIGGLGVKGSGKGGGGTAYGSGSATFSGRGAMAGKKMVVMGAPLSRAAPVADPVANTEGYQDAGINPFVSAAEDKLSTFAIDVDTGAYTLARRKIHEGSLPAQEGVRVEEFLNYFRYSYPGPTDGSPLAVHMDAAPSPYTQGRHLLRVGVQGKQLSISERKSAHLTFLVDVSGSMSSPDRLPLAKRALRMLVDNLRDGDTVSLVTYAGHVKLALPPTGMEKKALIHAAIAELEAGGSTAMASGIDVAYAQAMKTLDDQSLSRVIILSDGDANVGATSHEEILKQIRGYVKEGITVTTVGFGMGNYKDSTMEQFANQGNGNHYYVDSLMAARRIFQEQLGGTLEVIAQDVKLQVEFDPAQVARYRLVGYENRAIADIHFRDDKVDAGELGSGHSVTALYELELKPGAGEALATVRVRAKKPRGEKATERAFAFSAQALAPTFSMAKEDLRFATAVMGAAELFRRSPHAQRWNFDQVKKIAREATPAGNAEREEFLQLLDKASPLVGRVAAR</sequence>
<dbReference type="EMBL" id="JAXIVS010000014">
    <property type="protein sequence ID" value="MDY7231371.1"/>
    <property type="molecule type" value="Genomic_DNA"/>
</dbReference>
<reference evidence="3 4" key="1">
    <citation type="submission" date="2023-12" db="EMBL/GenBank/DDBJ databases">
        <title>the genome sequence of Hyalangium sp. s54d21.</title>
        <authorList>
            <person name="Zhang X."/>
        </authorList>
    </citation>
    <scope>NUCLEOTIDE SEQUENCE [LARGE SCALE GENOMIC DNA]</scope>
    <source>
        <strain evidence="4">s54d21</strain>
    </source>
</reference>
<keyword evidence="4" id="KW-1185">Reference proteome</keyword>
<dbReference type="Proteomes" id="UP001291309">
    <property type="component" value="Unassembled WGS sequence"/>
</dbReference>
<protein>
    <submittedName>
        <fullName evidence="3">von Willebrand factor type A domain-containing protein</fullName>
    </submittedName>
</protein>
<organism evidence="3 4">
    <name type="scientific">Hyalangium rubrum</name>
    <dbReference type="NCBI Taxonomy" id="3103134"/>
    <lineage>
        <taxon>Bacteria</taxon>
        <taxon>Pseudomonadati</taxon>
        <taxon>Myxococcota</taxon>
        <taxon>Myxococcia</taxon>
        <taxon>Myxococcales</taxon>
        <taxon>Cystobacterineae</taxon>
        <taxon>Archangiaceae</taxon>
        <taxon>Hyalangium</taxon>
    </lineage>
</organism>
<dbReference type="Pfam" id="PF12450">
    <property type="entry name" value="vWF_A"/>
    <property type="match status" value="1"/>
</dbReference>
<feature type="compositionally biased region" description="Basic and acidic residues" evidence="1">
    <location>
        <begin position="43"/>
        <end position="55"/>
    </location>
</feature>
<dbReference type="Pfam" id="PF00092">
    <property type="entry name" value="VWA"/>
    <property type="match status" value="1"/>
</dbReference>
<feature type="domain" description="VWFA" evidence="2">
    <location>
        <begin position="278"/>
        <end position="459"/>
    </location>
</feature>
<accession>A0ABU5HDE8</accession>
<dbReference type="Gene3D" id="3.40.50.410">
    <property type="entry name" value="von Willebrand factor, type A domain"/>
    <property type="match status" value="1"/>
</dbReference>
<name>A0ABU5HDE8_9BACT</name>
<dbReference type="InterPro" id="IPR036465">
    <property type="entry name" value="vWFA_dom_sf"/>
</dbReference>
<dbReference type="InterPro" id="IPR021908">
    <property type="entry name" value="YfbK_C"/>
</dbReference>